<proteinExistence type="predicted"/>
<evidence type="ECO:0000313" key="3">
    <source>
        <dbReference type="Proteomes" id="UP000681317"/>
    </source>
</evidence>
<dbReference type="InterPro" id="IPR021556">
    <property type="entry name" value="DUF2950"/>
</dbReference>
<feature type="signal peptide" evidence="1">
    <location>
        <begin position="1"/>
        <end position="24"/>
    </location>
</feature>
<feature type="chain" id="PRO_5046965279" description="DUF2950 domain-containing protein" evidence="1">
    <location>
        <begin position="25"/>
        <end position="301"/>
    </location>
</feature>
<accession>A0ABN6FW33</accession>
<evidence type="ECO:0000313" key="2">
    <source>
        <dbReference type="EMBL" id="BCT93926.1"/>
    </source>
</evidence>
<keyword evidence="1" id="KW-0732">Signal</keyword>
<dbReference type="Pfam" id="PF11453">
    <property type="entry name" value="DUF2950"/>
    <property type="match status" value="1"/>
</dbReference>
<name>A0ABN6FW33_9GAMM</name>
<sequence length="301" mass="32812">MNTIQTIRMSLLAASLACASTAFAQQAYPSPDAAGDALVAALGQDHADQAKLATVLGAGWKDYVPVGGIDRKDVDAFLVKYREKHAYEARKDGRKTLVVGNDPYSLPVPLTKDGSGWHFDLAAGQDEIRTRRIGRNELDVEQAVRAYKDAQDDYAEKDRDGDGVLEYAQKFTSTDGKHDGLYWAEDDSGEISPLGPLFGDDTPKGIFHGYRFRILTAQGPSAPGGAFDYKFGDNMSRGYALVAWPAEYGETGVMTFMIGYDGQVFERDLGQQTDSTVKAMKTYDPDSAWKEVPDDAVAAKP</sequence>
<dbReference type="EMBL" id="AP024545">
    <property type="protein sequence ID" value="BCT93926.1"/>
    <property type="molecule type" value="Genomic_DNA"/>
</dbReference>
<dbReference type="RefSeq" id="WP_213434830.1">
    <property type="nucleotide sequence ID" value="NZ_AP024545.1"/>
</dbReference>
<evidence type="ECO:0000256" key="1">
    <source>
        <dbReference type="SAM" id="SignalP"/>
    </source>
</evidence>
<reference evidence="2 3" key="1">
    <citation type="submission" date="2021-03" db="EMBL/GenBank/DDBJ databases">
        <title>Complete Genome Sequences of Two Lysobacter Strains Isolated from Sea Water (Lysobacter caseinilyticus) and Soil (Lysobacter helvus) in South Korea.</title>
        <authorList>
            <person name="Watanabe Y."/>
            <person name="Arakawa K."/>
        </authorList>
    </citation>
    <scope>NUCLEOTIDE SEQUENCE [LARGE SCALE GENOMIC DNA]</scope>
    <source>
        <strain evidence="2 3">KVB24</strain>
    </source>
</reference>
<protein>
    <recommendedName>
        <fullName evidence="4">DUF2950 domain-containing protein</fullName>
    </recommendedName>
</protein>
<evidence type="ECO:0008006" key="4">
    <source>
        <dbReference type="Google" id="ProtNLM"/>
    </source>
</evidence>
<organism evidence="2 3">
    <name type="scientific">Noviluteimonas caseinilytica</name>
    <dbReference type="NCBI Taxonomy" id="2675101"/>
    <lineage>
        <taxon>Bacteria</taxon>
        <taxon>Pseudomonadati</taxon>
        <taxon>Pseudomonadota</taxon>
        <taxon>Gammaproteobacteria</taxon>
        <taxon>Lysobacterales</taxon>
        <taxon>Lysobacteraceae</taxon>
        <taxon>Noviluteimonas</taxon>
    </lineage>
</organism>
<dbReference type="Proteomes" id="UP000681317">
    <property type="component" value="Chromosome"/>
</dbReference>
<gene>
    <name evidence="2" type="ORF">LYSCAS_29500</name>
</gene>
<keyword evidence="3" id="KW-1185">Reference proteome</keyword>